<protein>
    <submittedName>
        <fullName evidence="1">Transcription factor Pur-alpha 1</fullName>
    </submittedName>
</protein>
<dbReference type="Proteomes" id="UP001060215">
    <property type="component" value="Chromosome 15"/>
</dbReference>
<keyword evidence="2" id="KW-1185">Reference proteome</keyword>
<organism evidence="1 2">
    <name type="scientific">Camellia lanceoleosa</name>
    <dbReference type="NCBI Taxonomy" id="1840588"/>
    <lineage>
        <taxon>Eukaryota</taxon>
        <taxon>Viridiplantae</taxon>
        <taxon>Streptophyta</taxon>
        <taxon>Embryophyta</taxon>
        <taxon>Tracheophyta</taxon>
        <taxon>Spermatophyta</taxon>
        <taxon>Magnoliopsida</taxon>
        <taxon>eudicotyledons</taxon>
        <taxon>Gunneridae</taxon>
        <taxon>Pentapetalae</taxon>
        <taxon>asterids</taxon>
        <taxon>Ericales</taxon>
        <taxon>Theaceae</taxon>
        <taxon>Camellia</taxon>
    </lineage>
</organism>
<gene>
    <name evidence="1" type="ORF">LOK49_LG14G01126</name>
</gene>
<evidence type="ECO:0000313" key="2">
    <source>
        <dbReference type="Proteomes" id="UP001060215"/>
    </source>
</evidence>
<proteinExistence type="predicted"/>
<reference evidence="1 2" key="1">
    <citation type="journal article" date="2022" name="Plant J.">
        <title>Chromosome-level genome of Camellia lanceoleosa provides a valuable resource for understanding genome evolution and self-incompatibility.</title>
        <authorList>
            <person name="Gong W."/>
            <person name="Xiao S."/>
            <person name="Wang L."/>
            <person name="Liao Z."/>
            <person name="Chang Y."/>
            <person name="Mo W."/>
            <person name="Hu G."/>
            <person name="Li W."/>
            <person name="Zhao G."/>
            <person name="Zhu H."/>
            <person name="Hu X."/>
            <person name="Ji K."/>
            <person name="Xiang X."/>
            <person name="Song Q."/>
            <person name="Yuan D."/>
            <person name="Jin S."/>
            <person name="Zhang L."/>
        </authorList>
    </citation>
    <scope>NUCLEOTIDE SEQUENCE [LARGE SCALE GENOMIC DNA]</scope>
    <source>
        <strain evidence="1">SQ_2022a</strain>
    </source>
</reference>
<evidence type="ECO:0000313" key="1">
    <source>
        <dbReference type="EMBL" id="KAI7985898.1"/>
    </source>
</evidence>
<accession>A0ACC0FCL5</accession>
<sequence length="169" mass="19575">MAYRGRASELRVEHKIIIIKIDKESRGELVQIIERNRAKSFSVKIDLGGVFWAMEALLEAWRKISETTFFSKYRRSSAVFCLQRFDNRRGVFVELSKWMAGTKMSNIIILVEVNGQGWIEMAGLLGKIIHGDNKEKSLLIRTIRMLINDREFKQKGGAMKVPWWRGSVI</sequence>
<dbReference type="EMBL" id="CM045772">
    <property type="protein sequence ID" value="KAI7985898.1"/>
    <property type="molecule type" value="Genomic_DNA"/>
</dbReference>
<comment type="caution">
    <text evidence="1">The sequence shown here is derived from an EMBL/GenBank/DDBJ whole genome shotgun (WGS) entry which is preliminary data.</text>
</comment>
<name>A0ACC0FCL5_9ERIC</name>